<sequence length="257" mass="29483">MFSKQVTQTDQFLDLPLSAQSLYFHLNMQGDDDGFLNNYKMTMRMIGASKEDLQALIDSAFIINFASGVICIRHWKLNNTLQNDRYSETLFQGEFAQVEERNKVYFLKSNDDDSQWNQIGSKMDPQHNITEHNIAKPNLTESSIAKNNVTEKNQHNQTKINQGKQSDQVGQDIEDKANDSSSHYGEICKALKRDYLDYINQSLGTQFSNDEENSKVLNGLYNDYGQSREQLMKVIKQKVNEWQGISSVPKTLQAIFS</sequence>
<proteinExistence type="predicted"/>
<reference evidence="1" key="1">
    <citation type="submission" date="2022-09" db="EMBL/GenBank/DDBJ databases">
        <title>Aerococcus urinae taxonomy study.</title>
        <authorList>
            <person name="Christensen J."/>
            <person name="Senneby E."/>
        </authorList>
    </citation>
    <scope>NUCLEOTIDE SEQUENCE</scope>
    <source>
        <strain evidence="1">LUND-41-B12</strain>
    </source>
</reference>
<organism evidence="1 2">
    <name type="scientific">Aerococcus mictus</name>
    <dbReference type="NCBI Taxonomy" id="2976810"/>
    <lineage>
        <taxon>Bacteria</taxon>
        <taxon>Bacillati</taxon>
        <taxon>Bacillota</taxon>
        <taxon>Bacilli</taxon>
        <taxon>Lactobacillales</taxon>
        <taxon>Aerococcaceae</taxon>
        <taxon>Aerococcus</taxon>
    </lineage>
</organism>
<accession>A0A9Q4H3L3</accession>
<evidence type="ECO:0000313" key="2">
    <source>
        <dbReference type="Proteomes" id="UP001069047"/>
    </source>
</evidence>
<dbReference type="Proteomes" id="UP001069047">
    <property type="component" value="Unassembled WGS sequence"/>
</dbReference>
<dbReference type="AlphaFoldDB" id="A0A9Q4H3L3"/>
<dbReference type="RefSeq" id="WP_181565450.1">
    <property type="nucleotide sequence ID" value="NZ_CAJHLG010000006.1"/>
</dbReference>
<protein>
    <submittedName>
        <fullName evidence="1">Conserved phage C-terminal domain-containing protein</fullName>
    </submittedName>
</protein>
<dbReference type="GeneID" id="86859016"/>
<gene>
    <name evidence="1" type="ORF">ODY61_07550</name>
</gene>
<dbReference type="EMBL" id="JAOTMY010000004">
    <property type="protein sequence ID" value="MCY3087958.1"/>
    <property type="molecule type" value="Genomic_DNA"/>
</dbReference>
<evidence type="ECO:0000313" key="1">
    <source>
        <dbReference type="EMBL" id="MCY3087958.1"/>
    </source>
</evidence>
<name>A0A9Q4H3L3_9LACT</name>
<comment type="caution">
    <text evidence="1">The sequence shown here is derived from an EMBL/GenBank/DDBJ whole genome shotgun (WGS) entry which is preliminary data.</text>
</comment>